<dbReference type="Pfam" id="PF00239">
    <property type="entry name" value="Resolvase"/>
    <property type="match status" value="1"/>
</dbReference>
<reference evidence="3" key="1">
    <citation type="submission" date="2018-10" db="EMBL/GenBank/DDBJ databases">
        <title>Hidden diversity of soil giant viruses.</title>
        <authorList>
            <person name="Schulz F."/>
            <person name="Alteio L."/>
            <person name="Goudeau D."/>
            <person name="Ryan E.M."/>
            <person name="Malmstrom R.R."/>
            <person name="Blanchard J."/>
            <person name="Woyke T."/>
        </authorList>
    </citation>
    <scope>NUCLEOTIDE SEQUENCE</scope>
    <source>
        <strain evidence="3">DSV1</strain>
    </source>
</reference>
<dbReference type="EMBL" id="MK072043">
    <property type="protein sequence ID" value="AYV77423.1"/>
    <property type="molecule type" value="Genomic_DNA"/>
</dbReference>
<dbReference type="PANTHER" id="PTHR30461:SF23">
    <property type="entry name" value="DNA RECOMBINASE-RELATED"/>
    <property type="match status" value="1"/>
</dbReference>
<protein>
    <submittedName>
        <fullName evidence="3">Recombinase family protein</fullName>
    </submittedName>
</protein>
<feature type="region of interest" description="Disordered" evidence="1">
    <location>
        <begin position="155"/>
        <end position="188"/>
    </location>
</feature>
<name>A0A3G4ZUY6_9VIRU</name>
<dbReference type="SMART" id="SM00857">
    <property type="entry name" value="Resolvase"/>
    <property type="match status" value="1"/>
</dbReference>
<feature type="domain" description="Resolvase/invertase-type recombinase catalytic" evidence="2">
    <location>
        <begin position="2"/>
        <end position="142"/>
    </location>
</feature>
<proteinExistence type="predicted"/>
<accession>A0A3G4ZUY6</accession>
<dbReference type="Gene3D" id="3.40.50.1390">
    <property type="entry name" value="Resolvase, N-terminal catalytic domain"/>
    <property type="match status" value="1"/>
</dbReference>
<evidence type="ECO:0000256" key="1">
    <source>
        <dbReference type="SAM" id="MobiDB-lite"/>
    </source>
</evidence>
<dbReference type="PANTHER" id="PTHR30461">
    <property type="entry name" value="DNA-INVERTASE FROM LAMBDOID PROPHAGE"/>
    <property type="match status" value="1"/>
</dbReference>
<dbReference type="InterPro" id="IPR050639">
    <property type="entry name" value="SSR_resolvase"/>
</dbReference>
<evidence type="ECO:0000313" key="3">
    <source>
        <dbReference type="EMBL" id="AYV77423.1"/>
    </source>
</evidence>
<dbReference type="GO" id="GO:0000150">
    <property type="term" value="F:DNA strand exchange activity"/>
    <property type="evidence" value="ECO:0007669"/>
    <property type="project" value="InterPro"/>
</dbReference>
<sequence length="227" mass="26327">MKAYIYCRLSGRRGSVNSQTEECIKYCKSKGWEVAETFEQITSSRNMKNKNLLETIVDKMSNGDILVVYSVDRFSRNMLGGLQILEKMERKGVTIYSVFENLTYSTTSEKFNFRNLLNFAEFETDQISSRTKRGKKRKIDQTVDQTTNPIAVKTPKKTKANDKPKETKPNNKIVENASVNDNDNDFPYKTVDTISDETKEIKTQVSKKKKLETKFMQKQLNNYFKTK</sequence>
<dbReference type="SUPFAM" id="SSF53041">
    <property type="entry name" value="Resolvase-like"/>
    <property type="match status" value="1"/>
</dbReference>
<dbReference type="PROSITE" id="PS51736">
    <property type="entry name" value="RECOMBINASES_3"/>
    <property type="match status" value="1"/>
</dbReference>
<dbReference type="CDD" id="cd00338">
    <property type="entry name" value="Ser_Recombinase"/>
    <property type="match status" value="1"/>
</dbReference>
<organism evidence="3">
    <name type="scientific">Dasosvirus sp</name>
    <dbReference type="NCBI Taxonomy" id="2487764"/>
    <lineage>
        <taxon>Viruses</taxon>
        <taxon>Varidnaviria</taxon>
        <taxon>Bamfordvirae</taxon>
        <taxon>Nucleocytoviricota</taxon>
        <taxon>Megaviricetes</taxon>
        <taxon>Imitervirales</taxon>
        <taxon>Mimiviridae</taxon>
        <taxon>Klosneuvirinae</taxon>
    </lineage>
</organism>
<gene>
    <name evidence="3" type="ORF">Dasosvirus2_19</name>
</gene>
<feature type="compositionally biased region" description="Basic and acidic residues" evidence="1">
    <location>
        <begin position="159"/>
        <end position="169"/>
    </location>
</feature>
<evidence type="ECO:0000259" key="2">
    <source>
        <dbReference type="PROSITE" id="PS51736"/>
    </source>
</evidence>
<dbReference type="InterPro" id="IPR036162">
    <property type="entry name" value="Resolvase-like_N_sf"/>
</dbReference>
<dbReference type="GO" id="GO:0003677">
    <property type="term" value="F:DNA binding"/>
    <property type="evidence" value="ECO:0007669"/>
    <property type="project" value="InterPro"/>
</dbReference>
<dbReference type="InterPro" id="IPR006119">
    <property type="entry name" value="Resolv_N"/>
</dbReference>